<reference evidence="2 3" key="1">
    <citation type="journal article" date="2005" name="PLoS Biol.">
        <title>The genomes of Oryza sativa: a history of duplications.</title>
        <authorList>
            <person name="Yu J."/>
            <person name="Wang J."/>
            <person name="Lin W."/>
            <person name="Li S."/>
            <person name="Li H."/>
            <person name="Zhou J."/>
            <person name="Ni P."/>
            <person name="Dong W."/>
            <person name="Hu S."/>
            <person name="Zeng C."/>
            <person name="Zhang J."/>
            <person name="Zhang Y."/>
            <person name="Li R."/>
            <person name="Xu Z."/>
            <person name="Li S."/>
            <person name="Li X."/>
            <person name="Zheng H."/>
            <person name="Cong L."/>
            <person name="Lin L."/>
            <person name="Yin J."/>
            <person name="Geng J."/>
            <person name="Li G."/>
            <person name="Shi J."/>
            <person name="Liu J."/>
            <person name="Lv H."/>
            <person name="Li J."/>
            <person name="Wang J."/>
            <person name="Deng Y."/>
            <person name="Ran L."/>
            <person name="Shi X."/>
            <person name="Wang X."/>
            <person name="Wu Q."/>
            <person name="Li C."/>
            <person name="Ren X."/>
            <person name="Wang J."/>
            <person name="Wang X."/>
            <person name="Li D."/>
            <person name="Liu D."/>
            <person name="Zhang X."/>
            <person name="Ji Z."/>
            <person name="Zhao W."/>
            <person name="Sun Y."/>
            <person name="Zhang Z."/>
            <person name="Bao J."/>
            <person name="Han Y."/>
            <person name="Dong L."/>
            <person name="Ji J."/>
            <person name="Chen P."/>
            <person name="Wu S."/>
            <person name="Liu J."/>
            <person name="Xiao Y."/>
            <person name="Bu D."/>
            <person name="Tan J."/>
            <person name="Yang L."/>
            <person name="Ye C."/>
            <person name="Zhang J."/>
            <person name="Xu J."/>
            <person name="Zhou Y."/>
            <person name="Yu Y."/>
            <person name="Zhang B."/>
            <person name="Zhuang S."/>
            <person name="Wei H."/>
            <person name="Liu B."/>
            <person name="Lei M."/>
            <person name="Yu H."/>
            <person name="Li Y."/>
            <person name="Xu H."/>
            <person name="Wei S."/>
            <person name="He X."/>
            <person name="Fang L."/>
            <person name="Zhang Z."/>
            <person name="Zhang Y."/>
            <person name="Huang X."/>
            <person name="Su Z."/>
            <person name="Tong W."/>
            <person name="Li J."/>
            <person name="Tong Z."/>
            <person name="Li S."/>
            <person name="Ye J."/>
            <person name="Wang L."/>
            <person name="Fang L."/>
            <person name="Lei T."/>
            <person name="Chen C."/>
            <person name="Chen H."/>
            <person name="Xu Z."/>
            <person name="Li H."/>
            <person name="Huang H."/>
            <person name="Zhang F."/>
            <person name="Xu H."/>
            <person name="Li N."/>
            <person name="Zhao C."/>
            <person name="Li S."/>
            <person name="Dong L."/>
            <person name="Huang Y."/>
            <person name="Li L."/>
            <person name="Xi Y."/>
            <person name="Qi Q."/>
            <person name="Li W."/>
            <person name="Zhang B."/>
            <person name="Hu W."/>
            <person name="Zhang Y."/>
            <person name="Tian X."/>
            <person name="Jiao Y."/>
            <person name="Liang X."/>
            <person name="Jin J."/>
            <person name="Gao L."/>
            <person name="Zheng W."/>
            <person name="Hao B."/>
            <person name="Liu S."/>
            <person name="Wang W."/>
            <person name="Yuan L."/>
            <person name="Cao M."/>
            <person name="McDermott J."/>
            <person name="Samudrala R."/>
            <person name="Wang J."/>
            <person name="Wong G.K."/>
            <person name="Yang H."/>
        </authorList>
    </citation>
    <scope>NUCLEOTIDE SEQUENCE [LARGE SCALE GENOMIC DNA]</scope>
    <source>
        <strain evidence="3">cv. 93-11</strain>
    </source>
</reference>
<dbReference type="OMA" id="IDEHVYY"/>
<evidence type="ECO:0000313" key="2">
    <source>
        <dbReference type="EMBL" id="EEC69006.1"/>
    </source>
</evidence>
<dbReference type="STRING" id="39946.B8BNL5"/>
<evidence type="ECO:0000313" key="3">
    <source>
        <dbReference type="Proteomes" id="UP000007015"/>
    </source>
</evidence>
<dbReference type="Gramene" id="BGIOSGA037139-TA">
    <property type="protein sequence ID" value="BGIOSGA037139-PA"/>
    <property type="gene ID" value="BGIOSGA037139"/>
</dbReference>
<dbReference type="GO" id="GO:0043531">
    <property type="term" value="F:ADP binding"/>
    <property type="evidence" value="ECO:0007669"/>
    <property type="project" value="InterPro"/>
</dbReference>
<proteinExistence type="predicted"/>
<dbReference type="PRINTS" id="PR00364">
    <property type="entry name" value="DISEASERSIST"/>
</dbReference>
<feature type="domain" description="NB-ARC" evidence="1">
    <location>
        <begin position="68"/>
        <end position="227"/>
    </location>
</feature>
<dbReference type="AlphaFoldDB" id="B8BNL5"/>
<accession>B8BNL5</accession>
<dbReference type="HOGENOM" id="CLU_000837_8_10_1"/>
<dbReference type="Gene3D" id="3.40.50.300">
    <property type="entry name" value="P-loop containing nucleotide triphosphate hydrolases"/>
    <property type="match status" value="1"/>
</dbReference>
<dbReference type="PANTHER" id="PTHR36766:SF64">
    <property type="entry name" value="OS12G0206100 PROTEIN"/>
    <property type="match status" value="1"/>
</dbReference>
<name>B8BNL5_ORYSI</name>
<dbReference type="PANTHER" id="PTHR36766">
    <property type="entry name" value="PLANT BROAD-SPECTRUM MILDEW RESISTANCE PROTEIN RPW8"/>
    <property type="match status" value="1"/>
</dbReference>
<evidence type="ECO:0000259" key="1">
    <source>
        <dbReference type="Pfam" id="PF00931"/>
    </source>
</evidence>
<organism evidence="2 3">
    <name type="scientific">Oryza sativa subsp. indica</name>
    <name type="common">Rice</name>
    <dbReference type="NCBI Taxonomy" id="39946"/>
    <lineage>
        <taxon>Eukaryota</taxon>
        <taxon>Viridiplantae</taxon>
        <taxon>Streptophyta</taxon>
        <taxon>Embryophyta</taxon>
        <taxon>Tracheophyta</taxon>
        <taxon>Spermatophyta</taxon>
        <taxon>Magnoliopsida</taxon>
        <taxon>Liliopsida</taxon>
        <taxon>Poales</taxon>
        <taxon>Poaceae</taxon>
        <taxon>BOP clade</taxon>
        <taxon>Oryzoideae</taxon>
        <taxon>Oryzeae</taxon>
        <taxon>Oryzinae</taxon>
        <taxon>Oryza</taxon>
        <taxon>Oryza sativa</taxon>
    </lineage>
</organism>
<dbReference type="EMBL" id="CM000137">
    <property type="protein sequence ID" value="EEC69006.1"/>
    <property type="molecule type" value="Genomic_DNA"/>
</dbReference>
<keyword evidence="3" id="KW-1185">Reference proteome</keyword>
<sequence>MSDRLQPSRDNLYQDLQMVLDVILPNQPQDLDAWLWLLRDAVEELEDAIDEHVYYKVREKAKEQEVISTKHVSVMSIVGHTGVGKTTLARLVYNDWRVRDHFDLVAWVSVSANLDVAEVTRKIIEDFTGYPCQCADLDGMEQILREKLSSTKAALLVLDDVWEDKARDQLEKLFCVLKASKTRSKILLTTRTQSVQLITGCKELKLRLHELDDDENLDLFWRYAFAGQEVGAEDYLELGKIGAEIAKKLGGTPMGECKRLTNPEDSRDVKSSVRHISIAGIKNFSVGDVKELLRLTKLLTIIIEDHGDVEEDVVYAMAEVVQNSKSLRLLECSLFKRCHFPDRLSGLKHLRHVKISML</sequence>
<dbReference type="InterPro" id="IPR027417">
    <property type="entry name" value="P-loop_NTPase"/>
</dbReference>
<dbReference type="InterPro" id="IPR002182">
    <property type="entry name" value="NB-ARC"/>
</dbReference>
<dbReference type="Proteomes" id="UP000007015">
    <property type="component" value="Chromosome 12"/>
</dbReference>
<dbReference type="SUPFAM" id="SSF52540">
    <property type="entry name" value="P-loop containing nucleoside triphosphate hydrolases"/>
    <property type="match status" value="1"/>
</dbReference>
<gene>
    <name evidence="2" type="ORF">OsI_37792</name>
</gene>
<protein>
    <recommendedName>
        <fullName evidence="1">NB-ARC domain-containing protein</fullName>
    </recommendedName>
</protein>
<dbReference type="Pfam" id="PF00931">
    <property type="entry name" value="NB-ARC"/>
    <property type="match status" value="1"/>
</dbReference>